<protein>
    <submittedName>
        <fullName evidence="3">Uncharacterized protein</fullName>
    </submittedName>
</protein>
<feature type="compositionally biased region" description="Low complexity" evidence="1">
    <location>
        <begin position="37"/>
        <end position="51"/>
    </location>
</feature>
<accession>A0A4R3LKK5</accession>
<dbReference type="NCBIfam" id="NF041539">
    <property type="entry name" value="choice_anch_R"/>
    <property type="match status" value="1"/>
</dbReference>
<sequence length="468" mass="50088">MRNRMGVWLASGLVAAMGTAAAVQGGPAMDKEGRRTAAAPGGAAAPQGSPAAGPGVISDGFARIVFAVEGTSSDRDGGFELNIEFPYAHDHGYEVGWFIRGPGDETQVRQPLPATATYQGDTAVFTWTDVATIAAEATLEVKVDDTSAGRDGSKGATTWTLTISNTTSQPQEINVFTYVDLDLADSSSDHTATLLQANNWMEVLGNDKGPTIGEIRGIGADRYAVTTHSDLRDELNGPEPITLGNTGLPYGPGDFTGGLQWQNRTLPANGSLQFQWVISVDESALLGDRLFADEFDCSWFESCPGQVFTNLPALEEDDATTGLSDVRRKAVMFYTEYYEATTIDQLVLRLQDYDLTGEVVASLKAFDVDNMQAPGELLVSFTAPPPGGAGIQEYVFTTASPFVLQPNTMYWLEVGGIAGGSFDWMASTTQGYEGLSYFWHAAATADGVNWSDDFSVFNYFGLTGTRAH</sequence>
<organism evidence="3 4">
    <name type="scientific">Pseudofulvimonas gallinarii</name>
    <dbReference type="NCBI Taxonomy" id="634155"/>
    <lineage>
        <taxon>Bacteria</taxon>
        <taxon>Pseudomonadati</taxon>
        <taxon>Pseudomonadota</taxon>
        <taxon>Gammaproteobacteria</taxon>
        <taxon>Lysobacterales</taxon>
        <taxon>Rhodanobacteraceae</taxon>
        <taxon>Pseudofulvimonas</taxon>
    </lineage>
</organism>
<evidence type="ECO:0000313" key="4">
    <source>
        <dbReference type="Proteomes" id="UP000294599"/>
    </source>
</evidence>
<evidence type="ECO:0000256" key="2">
    <source>
        <dbReference type="SAM" id="SignalP"/>
    </source>
</evidence>
<keyword evidence="4" id="KW-1185">Reference proteome</keyword>
<gene>
    <name evidence="3" type="ORF">EDC25_102191</name>
</gene>
<evidence type="ECO:0000256" key="1">
    <source>
        <dbReference type="SAM" id="MobiDB-lite"/>
    </source>
</evidence>
<name>A0A4R3LKK5_9GAMM</name>
<feature type="signal peptide" evidence="2">
    <location>
        <begin position="1"/>
        <end position="22"/>
    </location>
</feature>
<proteinExistence type="predicted"/>
<evidence type="ECO:0000313" key="3">
    <source>
        <dbReference type="EMBL" id="TCT00822.1"/>
    </source>
</evidence>
<dbReference type="EMBL" id="SMAF01000002">
    <property type="protein sequence ID" value="TCT00822.1"/>
    <property type="molecule type" value="Genomic_DNA"/>
</dbReference>
<dbReference type="OrthoDB" id="5954632at2"/>
<feature type="chain" id="PRO_5020959623" evidence="2">
    <location>
        <begin position="23"/>
        <end position="468"/>
    </location>
</feature>
<comment type="caution">
    <text evidence="3">The sequence shown here is derived from an EMBL/GenBank/DDBJ whole genome shotgun (WGS) entry which is preliminary data.</text>
</comment>
<dbReference type="Proteomes" id="UP000294599">
    <property type="component" value="Unassembled WGS sequence"/>
</dbReference>
<feature type="region of interest" description="Disordered" evidence="1">
    <location>
        <begin position="26"/>
        <end position="51"/>
    </location>
</feature>
<keyword evidence="2" id="KW-0732">Signal</keyword>
<dbReference type="AlphaFoldDB" id="A0A4R3LKK5"/>
<reference evidence="3 4" key="1">
    <citation type="submission" date="2019-03" db="EMBL/GenBank/DDBJ databases">
        <title>Genomic Encyclopedia of Type Strains, Phase IV (KMG-IV): sequencing the most valuable type-strain genomes for metagenomic binning, comparative biology and taxonomic classification.</title>
        <authorList>
            <person name="Goeker M."/>
        </authorList>
    </citation>
    <scope>NUCLEOTIDE SEQUENCE [LARGE SCALE GENOMIC DNA]</scope>
    <source>
        <strain evidence="3 4">DSM 21944</strain>
    </source>
</reference>
<dbReference type="RefSeq" id="WP_132577206.1">
    <property type="nucleotide sequence ID" value="NZ_JBHLWF010000013.1"/>
</dbReference>